<dbReference type="GeneID" id="30964984"/>
<gene>
    <name evidence="1" type="ORF">ASCRUDRAFT_6467</name>
</gene>
<name>A0A1D2VML3_9ASCO</name>
<dbReference type="InParanoid" id="A0A1D2VML3"/>
<evidence type="ECO:0000313" key="1">
    <source>
        <dbReference type="EMBL" id="ODV62824.1"/>
    </source>
</evidence>
<dbReference type="RefSeq" id="XP_020049131.1">
    <property type="nucleotide sequence ID" value="XM_020191348.1"/>
</dbReference>
<protein>
    <submittedName>
        <fullName evidence="1">Uncharacterized protein</fullName>
    </submittedName>
</protein>
<dbReference type="AlphaFoldDB" id="A0A1D2VML3"/>
<sequence>MTNNDKIDNLNCTLNDIQEGDGNERKRFIIEDYLEMCDPISKDIGDSLIIISIENQIEMVFVSINSGRYGHCRQNWKILKNIQVYEMIELIDTEDDLELVIQNESKTHFEKIRLTDHDTVNQ</sequence>
<keyword evidence="2" id="KW-1185">Reference proteome</keyword>
<evidence type="ECO:0000313" key="2">
    <source>
        <dbReference type="Proteomes" id="UP000095038"/>
    </source>
</evidence>
<accession>A0A1D2VML3</accession>
<proteinExistence type="predicted"/>
<dbReference type="Proteomes" id="UP000095038">
    <property type="component" value="Unassembled WGS sequence"/>
</dbReference>
<organism evidence="1 2">
    <name type="scientific">Ascoidea rubescens DSM 1968</name>
    <dbReference type="NCBI Taxonomy" id="1344418"/>
    <lineage>
        <taxon>Eukaryota</taxon>
        <taxon>Fungi</taxon>
        <taxon>Dikarya</taxon>
        <taxon>Ascomycota</taxon>
        <taxon>Saccharomycotina</taxon>
        <taxon>Saccharomycetes</taxon>
        <taxon>Ascoideaceae</taxon>
        <taxon>Ascoidea</taxon>
    </lineage>
</organism>
<reference evidence="2" key="1">
    <citation type="submission" date="2016-05" db="EMBL/GenBank/DDBJ databases">
        <title>Comparative genomics of biotechnologically important yeasts.</title>
        <authorList>
            <consortium name="DOE Joint Genome Institute"/>
            <person name="Riley R."/>
            <person name="Haridas S."/>
            <person name="Wolfe K.H."/>
            <person name="Lopes M.R."/>
            <person name="Hittinger C.T."/>
            <person name="Goker M."/>
            <person name="Salamov A."/>
            <person name="Wisecaver J."/>
            <person name="Long T.M."/>
            <person name="Aerts A.L."/>
            <person name="Barry K."/>
            <person name="Choi C."/>
            <person name="Clum A."/>
            <person name="Coughlan A.Y."/>
            <person name="Deshpande S."/>
            <person name="Douglass A.P."/>
            <person name="Hanson S.J."/>
            <person name="Klenk H.-P."/>
            <person name="Labutti K."/>
            <person name="Lapidus A."/>
            <person name="Lindquist E."/>
            <person name="Lipzen A."/>
            <person name="Meier-Kolthoff J.P."/>
            <person name="Ohm R.A."/>
            <person name="Otillar R.P."/>
            <person name="Pangilinan J."/>
            <person name="Peng Y."/>
            <person name="Rokas A."/>
            <person name="Rosa C.A."/>
            <person name="Scheuner C."/>
            <person name="Sibirny A.A."/>
            <person name="Slot J.C."/>
            <person name="Stielow J.B."/>
            <person name="Sun H."/>
            <person name="Kurtzman C.P."/>
            <person name="Blackwell M."/>
            <person name="Grigoriev I.V."/>
            <person name="Jeffries T.W."/>
        </authorList>
    </citation>
    <scope>NUCLEOTIDE SEQUENCE [LARGE SCALE GENOMIC DNA]</scope>
    <source>
        <strain evidence="2">DSM 1968</strain>
    </source>
</reference>
<dbReference type="EMBL" id="KV454476">
    <property type="protein sequence ID" value="ODV62824.1"/>
    <property type="molecule type" value="Genomic_DNA"/>
</dbReference>